<gene>
    <name evidence="2" type="ORF">TBIB3V08_LOCUS11607</name>
</gene>
<reference evidence="2" key="1">
    <citation type="submission" date="2020-11" db="EMBL/GenBank/DDBJ databases">
        <authorList>
            <person name="Tran Van P."/>
        </authorList>
    </citation>
    <scope>NUCLEOTIDE SEQUENCE</scope>
</reference>
<organism evidence="2">
    <name type="scientific">Timema bartmani</name>
    <dbReference type="NCBI Taxonomy" id="61472"/>
    <lineage>
        <taxon>Eukaryota</taxon>
        <taxon>Metazoa</taxon>
        <taxon>Ecdysozoa</taxon>
        <taxon>Arthropoda</taxon>
        <taxon>Hexapoda</taxon>
        <taxon>Insecta</taxon>
        <taxon>Pterygota</taxon>
        <taxon>Neoptera</taxon>
        <taxon>Polyneoptera</taxon>
        <taxon>Phasmatodea</taxon>
        <taxon>Timematodea</taxon>
        <taxon>Timematoidea</taxon>
        <taxon>Timematidae</taxon>
        <taxon>Timema</taxon>
    </lineage>
</organism>
<keyword evidence="1" id="KW-0812">Transmembrane</keyword>
<evidence type="ECO:0000256" key="1">
    <source>
        <dbReference type="SAM" id="Phobius"/>
    </source>
</evidence>
<protein>
    <submittedName>
        <fullName evidence="2">Uncharacterized protein</fullName>
    </submittedName>
</protein>
<accession>A0A7R9F9G0</accession>
<dbReference type="AlphaFoldDB" id="A0A7R9F9G0"/>
<name>A0A7R9F9G0_9NEOP</name>
<proteinExistence type="predicted"/>
<sequence length="123" mass="13869">MYIQQQFEGVGICAVNLVDDMQEYMRGLFLIIYDWQSYRNQKEDVDAVPTATKESVLFLANALVVLSSTAEDGKIEVRISRVSVYYYQALSLHQTLLRVALSCGLVVILSLLAQPLAPYCKPF</sequence>
<feature type="transmembrane region" description="Helical" evidence="1">
    <location>
        <begin position="96"/>
        <end position="117"/>
    </location>
</feature>
<evidence type="ECO:0000313" key="2">
    <source>
        <dbReference type="EMBL" id="CAD7449332.1"/>
    </source>
</evidence>
<dbReference type="EMBL" id="OD571500">
    <property type="protein sequence ID" value="CAD7449332.1"/>
    <property type="molecule type" value="Genomic_DNA"/>
</dbReference>
<keyword evidence="1" id="KW-1133">Transmembrane helix</keyword>
<keyword evidence="1" id="KW-0472">Membrane</keyword>